<keyword evidence="2" id="KW-1185">Reference proteome</keyword>
<evidence type="ECO:0000313" key="1">
    <source>
        <dbReference type="EMBL" id="GAW68984.1"/>
    </source>
</evidence>
<gene>
    <name evidence="1" type="ORF">GPEL0_02f0074</name>
</gene>
<organism evidence="1 2">
    <name type="scientific">Geoanaerobacter pelophilus</name>
    <dbReference type="NCBI Taxonomy" id="60036"/>
    <lineage>
        <taxon>Bacteria</taxon>
        <taxon>Pseudomonadati</taxon>
        <taxon>Thermodesulfobacteriota</taxon>
        <taxon>Desulfuromonadia</taxon>
        <taxon>Geobacterales</taxon>
        <taxon>Geobacteraceae</taxon>
        <taxon>Geoanaerobacter</taxon>
    </lineage>
</organism>
<evidence type="ECO:0000313" key="2">
    <source>
        <dbReference type="Proteomes" id="UP000194153"/>
    </source>
</evidence>
<comment type="caution">
    <text evidence="1">The sequence shown here is derived from an EMBL/GenBank/DDBJ whole genome shotgun (WGS) entry which is preliminary data.</text>
</comment>
<reference evidence="2" key="1">
    <citation type="submission" date="2017-05" db="EMBL/GenBank/DDBJ databases">
        <title>Draft genome sequence of Geobacter pelophilus, a iron(III)-reducing bacteria.</title>
        <authorList>
            <person name="Aoyagi T."/>
            <person name="Koike H."/>
            <person name="Morita T."/>
            <person name="Sato Y."/>
            <person name="Habe H."/>
            <person name="Hori T."/>
        </authorList>
    </citation>
    <scope>NUCLEOTIDE SEQUENCE [LARGE SCALE GENOMIC DNA]</scope>
    <source>
        <strain evidence="2">Drf2</strain>
    </source>
</reference>
<proteinExistence type="predicted"/>
<dbReference type="Proteomes" id="UP000194153">
    <property type="component" value="Unassembled WGS sequence"/>
</dbReference>
<protein>
    <submittedName>
        <fullName evidence="1">Uncharacterized protein</fullName>
    </submittedName>
</protein>
<sequence length="55" mass="6287">MSISFFPGVIFFPTDKVHPHIFARRAPEAIQEKKHYIGHFPPRNNNCGSLARIVP</sequence>
<accession>A0ABQ0MPS1</accession>
<name>A0ABQ0MPS1_9BACT</name>
<dbReference type="EMBL" id="BDQG01000002">
    <property type="protein sequence ID" value="GAW68984.1"/>
    <property type="molecule type" value="Genomic_DNA"/>
</dbReference>